<protein>
    <recommendedName>
        <fullName evidence="4">PIN domain-containing protein</fullName>
    </recommendedName>
</protein>
<dbReference type="Gene3D" id="3.40.50.1010">
    <property type="entry name" value="5'-nuclease"/>
    <property type="match status" value="1"/>
</dbReference>
<evidence type="ECO:0000313" key="3">
    <source>
        <dbReference type="Proteomes" id="UP001293593"/>
    </source>
</evidence>
<dbReference type="Proteomes" id="UP001293593">
    <property type="component" value="Unassembled WGS sequence"/>
</dbReference>
<feature type="region of interest" description="Disordered" evidence="1">
    <location>
        <begin position="174"/>
        <end position="193"/>
    </location>
</feature>
<evidence type="ECO:0000313" key="2">
    <source>
        <dbReference type="EMBL" id="KAK4284496.1"/>
    </source>
</evidence>
<name>A0AAE1TGX9_9FABA</name>
<dbReference type="AlphaFoldDB" id="A0AAE1TGX9"/>
<organism evidence="2 3">
    <name type="scientific">Acacia crassicarpa</name>
    <name type="common">northern wattle</name>
    <dbReference type="NCBI Taxonomy" id="499986"/>
    <lineage>
        <taxon>Eukaryota</taxon>
        <taxon>Viridiplantae</taxon>
        <taxon>Streptophyta</taxon>
        <taxon>Embryophyta</taxon>
        <taxon>Tracheophyta</taxon>
        <taxon>Spermatophyta</taxon>
        <taxon>Magnoliopsida</taxon>
        <taxon>eudicotyledons</taxon>
        <taxon>Gunneridae</taxon>
        <taxon>Pentapetalae</taxon>
        <taxon>rosids</taxon>
        <taxon>fabids</taxon>
        <taxon>Fabales</taxon>
        <taxon>Fabaceae</taxon>
        <taxon>Caesalpinioideae</taxon>
        <taxon>mimosoid clade</taxon>
        <taxon>Acacieae</taxon>
        <taxon>Acacia</taxon>
    </lineage>
</organism>
<proteinExistence type="predicted"/>
<feature type="compositionally biased region" description="Basic and acidic residues" evidence="1">
    <location>
        <begin position="174"/>
        <end position="183"/>
    </location>
</feature>
<accession>A0AAE1TGX9</accession>
<dbReference type="EMBL" id="JAWXYG010000001">
    <property type="protein sequence ID" value="KAK4284496.1"/>
    <property type="molecule type" value="Genomic_DNA"/>
</dbReference>
<evidence type="ECO:0000256" key="1">
    <source>
        <dbReference type="SAM" id="MobiDB-lite"/>
    </source>
</evidence>
<reference evidence="2" key="1">
    <citation type="submission" date="2023-10" db="EMBL/GenBank/DDBJ databases">
        <title>Chromosome-level genome of the transformable northern wattle, Acacia crassicarpa.</title>
        <authorList>
            <person name="Massaro I."/>
            <person name="Sinha N.R."/>
            <person name="Poethig S."/>
            <person name="Leichty A.R."/>
        </authorList>
    </citation>
    <scope>NUCLEOTIDE SEQUENCE</scope>
    <source>
        <strain evidence="2">Acra3RX</strain>
        <tissue evidence="2">Leaf</tissue>
    </source>
</reference>
<keyword evidence="3" id="KW-1185">Reference proteome</keyword>
<evidence type="ECO:0008006" key="4">
    <source>
        <dbReference type="Google" id="ProtNLM"/>
    </source>
</evidence>
<gene>
    <name evidence="2" type="ORF">QN277_001321</name>
</gene>
<sequence>MDNFELPPNELRLQIRKNDLRYFYDRHGCSRPIRIFADSSFFLDLDQRGINMRQALTEFFDEEVSIWSSSCLARILRSSSSEEVVNRAVSTLHTEKRCEIEQVHDMFACLEAIMLQEDEEDDLFDHGDNALSFFLASQNEEIWKKTDESLCTIPIIYRYGTEIIIREPERFHLPTDNGFHEEGQGPGSDSSEN</sequence>
<comment type="caution">
    <text evidence="2">The sequence shown here is derived from an EMBL/GenBank/DDBJ whole genome shotgun (WGS) entry which is preliminary data.</text>
</comment>